<reference evidence="8" key="1">
    <citation type="journal article" date="2019" name="Int. J. Syst. Evol. Microbiol.">
        <title>The Global Catalogue of Microorganisms (GCM) 10K type strain sequencing project: providing services to taxonomists for standard genome sequencing and annotation.</title>
        <authorList>
            <consortium name="The Broad Institute Genomics Platform"/>
            <consortium name="The Broad Institute Genome Sequencing Center for Infectious Disease"/>
            <person name="Wu L."/>
            <person name="Ma J."/>
        </authorList>
    </citation>
    <scope>NUCLEOTIDE SEQUENCE [LARGE SCALE GENOMIC DNA]</scope>
    <source>
        <strain evidence="8">JCM 32148</strain>
    </source>
</reference>
<evidence type="ECO:0000256" key="2">
    <source>
        <dbReference type="ARBA" id="ARBA00022723"/>
    </source>
</evidence>
<evidence type="ECO:0000313" key="7">
    <source>
        <dbReference type="EMBL" id="MFD0783056.1"/>
    </source>
</evidence>
<dbReference type="Gene3D" id="3.90.340.10">
    <property type="entry name" value="Nitric Oxide Synthase, Chain A, domain 1"/>
    <property type="match status" value="1"/>
</dbReference>
<dbReference type="InterPro" id="IPR044940">
    <property type="entry name" value="NOS_dom_2"/>
</dbReference>
<feature type="region of interest" description="Disordered" evidence="5">
    <location>
        <begin position="374"/>
        <end position="419"/>
    </location>
</feature>
<keyword evidence="8" id="KW-1185">Reference proteome</keyword>
<keyword evidence="4" id="KW-0408">Iron</keyword>
<organism evidence="7 8">
    <name type="scientific">Micromonospora azadirachtae</name>
    <dbReference type="NCBI Taxonomy" id="1970735"/>
    <lineage>
        <taxon>Bacteria</taxon>
        <taxon>Bacillati</taxon>
        <taxon>Actinomycetota</taxon>
        <taxon>Actinomycetes</taxon>
        <taxon>Micromonosporales</taxon>
        <taxon>Micromonosporaceae</taxon>
        <taxon>Micromonospora</taxon>
    </lineage>
</organism>
<evidence type="ECO:0000256" key="5">
    <source>
        <dbReference type="SAM" id="MobiDB-lite"/>
    </source>
</evidence>
<dbReference type="PANTHER" id="PTHR43410">
    <property type="entry name" value="NITRIC OXIDE SYNTHASE OXYGENASE"/>
    <property type="match status" value="1"/>
</dbReference>
<protein>
    <submittedName>
        <fullName evidence="7">Nitric oxide synthase oxygenase</fullName>
    </submittedName>
</protein>
<name>A0ABW2ZWL8_9ACTN</name>
<feature type="domain" description="Nitric oxide synthase (NOS)" evidence="6">
    <location>
        <begin position="75"/>
        <end position="82"/>
    </location>
</feature>
<keyword evidence="3" id="KW-0560">Oxidoreductase</keyword>
<keyword evidence="2" id="KW-0479">Metal-binding</keyword>
<feature type="compositionally biased region" description="Basic and acidic residues" evidence="5">
    <location>
        <begin position="381"/>
        <end position="390"/>
    </location>
</feature>
<evidence type="ECO:0000259" key="6">
    <source>
        <dbReference type="PROSITE" id="PS60001"/>
    </source>
</evidence>
<comment type="caution">
    <text evidence="7">The sequence shown here is derived from an EMBL/GenBank/DDBJ whole genome shotgun (WGS) entry which is preliminary data.</text>
</comment>
<proteinExistence type="predicted"/>
<keyword evidence="1" id="KW-0349">Heme</keyword>
<dbReference type="Gene3D" id="3.90.440.10">
    <property type="entry name" value="Nitric Oxide Synthase,Heme Domain,Chain A domain 2"/>
    <property type="match status" value="1"/>
</dbReference>
<dbReference type="Gene3D" id="3.90.1230.10">
    <property type="entry name" value="Nitric Oxide Synthase, Chain A, domain 3"/>
    <property type="match status" value="1"/>
</dbReference>
<evidence type="ECO:0000256" key="4">
    <source>
        <dbReference type="ARBA" id="ARBA00023004"/>
    </source>
</evidence>
<dbReference type="Pfam" id="PF02898">
    <property type="entry name" value="NO_synthase"/>
    <property type="match status" value="1"/>
</dbReference>
<dbReference type="InterPro" id="IPR050607">
    <property type="entry name" value="NOS"/>
</dbReference>
<dbReference type="Proteomes" id="UP001597053">
    <property type="component" value="Unassembled WGS sequence"/>
</dbReference>
<dbReference type="EMBL" id="JBHTHM010000080">
    <property type="protein sequence ID" value="MFD0783056.1"/>
    <property type="molecule type" value="Genomic_DNA"/>
</dbReference>
<evidence type="ECO:0000256" key="3">
    <source>
        <dbReference type="ARBA" id="ARBA00023002"/>
    </source>
</evidence>
<dbReference type="PANTHER" id="PTHR43410:SF1">
    <property type="entry name" value="NITRIC OXIDE SYNTHASE"/>
    <property type="match status" value="1"/>
</dbReference>
<gene>
    <name evidence="7" type="ORF">ACFQZ8_03825</name>
</gene>
<evidence type="ECO:0000313" key="8">
    <source>
        <dbReference type="Proteomes" id="UP001597053"/>
    </source>
</evidence>
<dbReference type="PROSITE" id="PS60001">
    <property type="entry name" value="NOS"/>
    <property type="match status" value="1"/>
</dbReference>
<accession>A0ABW2ZWL8</accession>
<dbReference type="InterPro" id="IPR044944">
    <property type="entry name" value="NOS_dom_3"/>
</dbReference>
<dbReference type="InterPro" id="IPR036119">
    <property type="entry name" value="NOS_N_sf"/>
</dbReference>
<dbReference type="InterPro" id="IPR004030">
    <property type="entry name" value="NOS_N"/>
</dbReference>
<evidence type="ECO:0000256" key="1">
    <source>
        <dbReference type="ARBA" id="ARBA00022617"/>
    </source>
</evidence>
<dbReference type="SUPFAM" id="SSF56512">
    <property type="entry name" value="Nitric oxide (NO) synthase oxygenase domain"/>
    <property type="match status" value="1"/>
</dbReference>
<dbReference type="InterPro" id="IPR044943">
    <property type="entry name" value="NOS_dom_1"/>
</dbReference>
<sequence>MTAPSTVRRRAGMPHDQLPTQAHAFLRQRHNELGMPGLARRWREVRAEIRASGTWRPTYDELAYAARVAWRNSGRCIGRLRWPSLIVRDRRHVTTLQEVRRELAAHLDGATNGGRVRSVITVLAPATHTSPPPARIISPQLARYAAWPSRDGVLGDPANLALTRLATDLGWPGPTRRGPFDILPWIAATADGGLHLLPTDPAHIFEVPIHHPDYPWIADLELRWPAVPVISNMTLTFGGLQFPAPFSGTFMASEIATRNLADEHRYHQLPAIIAGLSLDDRDRLRADKALLTLHEAVLHSFETAGVSITDHHRESRAFARFVQHEEAAGRVVVGDWSWLNSYPMTPQDPSWSRYYNTGQPTPALLPDPYCLALTAGHHRPGHEPSPRQRADVPPAAAATPNHAREDTCPHAHPPRHTGD</sequence>